<dbReference type="AlphaFoldDB" id="A0A482PHA9"/>
<organism evidence="1">
    <name type="scientific">Citrobacter rodentium</name>
    <dbReference type="NCBI Taxonomy" id="67825"/>
    <lineage>
        <taxon>Bacteria</taxon>
        <taxon>Pseudomonadati</taxon>
        <taxon>Pseudomonadota</taxon>
        <taxon>Gammaproteobacteria</taxon>
        <taxon>Enterobacterales</taxon>
        <taxon>Enterobacteriaceae</taxon>
        <taxon>Citrobacter</taxon>
    </lineage>
</organism>
<accession>A0A482PHA9</accession>
<protein>
    <submittedName>
        <fullName evidence="1">Uncharacterized protein</fullName>
    </submittedName>
</protein>
<evidence type="ECO:0000313" key="1">
    <source>
        <dbReference type="EMBL" id="QBY27369.1"/>
    </source>
</evidence>
<sequence length="65" mass="7557">MNPWASWWRSKSCWKIRHVCCWTCSKQEYHLPRRPDKAFTPPSGEGVLPDSAMLIRPTGLKITIT</sequence>
<name>A0A482PHA9_CITRO</name>
<dbReference type="EMBL" id="CP038008">
    <property type="protein sequence ID" value="QBY27369.1"/>
    <property type="molecule type" value="Genomic_DNA"/>
</dbReference>
<reference evidence="1" key="1">
    <citation type="submission" date="2019-03" db="EMBL/GenBank/DDBJ databases">
        <title>Complete genome sequence of enteropathogenic Citrobacter rodentium strain DBS100.</title>
        <authorList>
            <person name="Popov G."/>
            <person name="Fiebig A."/>
            <person name="Shideler S."/>
            <person name="Coombes B."/>
            <person name="Savchenko A."/>
        </authorList>
    </citation>
    <scope>NUCLEOTIDE SEQUENCE</scope>
    <source>
        <strain evidence="1">DBS100</strain>
    </source>
</reference>
<gene>
    <name evidence="1" type="ORF">E2R62_00040</name>
</gene>
<proteinExistence type="predicted"/>